<evidence type="ECO:0000313" key="2">
    <source>
        <dbReference type="Proteomes" id="UP000242287"/>
    </source>
</evidence>
<name>A0A2A9NNZ0_9AGAR</name>
<dbReference type="OrthoDB" id="2722301at2759"/>
<keyword evidence="2" id="KW-1185">Reference proteome</keyword>
<organism evidence="1 2">
    <name type="scientific">Amanita thiersii Skay4041</name>
    <dbReference type="NCBI Taxonomy" id="703135"/>
    <lineage>
        <taxon>Eukaryota</taxon>
        <taxon>Fungi</taxon>
        <taxon>Dikarya</taxon>
        <taxon>Basidiomycota</taxon>
        <taxon>Agaricomycotina</taxon>
        <taxon>Agaricomycetes</taxon>
        <taxon>Agaricomycetidae</taxon>
        <taxon>Agaricales</taxon>
        <taxon>Pluteineae</taxon>
        <taxon>Amanitaceae</taxon>
        <taxon>Amanita</taxon>
    </lineage>
</organism>
<sequence length="124" mass="15122">LLAPLIDMMATPDIDKRFTANQALEFFLTLRSEMSEKELKCPIPRERAEKLSLWDGFSRWNGLSTEFVQRWEAYRELPPSLPRRLLRTFCKRHWGRNIIYYTRLIFQRIRNLFFFWQPTPIIRL</sequence>
<accession>A0A2A9NNZ0</accession>
<gene>
    <name evidence="1" type="ORF">AMATHDRAFT_146307</name>
</gene>
<feature type="non-terminal residue" evidence="1">
    <location>
        <position position="1"/>
    </location>
</feature>
<proteinExistence type="predicted"/>
<dbReference type="STRING" id="703135.A0A2A9NNZ0"/>
<reference evidence="1 2" key="1">
    <citation type="submission" date="2014-02" db="EMBL/GenBank/DDBJ databases">
        <title>Transposable element dynamics among asymbiotic and ectomycorrhizal Amanita fungi.</title>
        <authorList>
            <consortium name="DOE Joint Genome Institute"/>
            <person name="Hess J."/>
            <person name="Skrede I."/>
            <person name="Wolfe B."/>
            <person name="LaButti K."/>
            <person name="Ohm R.A."/>
            <person name="Grigoriev I.V."/>
            <person name="Pringle A."/>
        </authorList>
    </citation>
    <scope>NUCLEOTIDE SEQUENCE [LARGE SCALE GENOMIC DNA]</scope>
    <source>
        <strain evidence="1 2">SKay4041</strain>
    </source>
</reference>
<dbReference type="EMBL" id="KZ302014">
    <property type="protein sequence ID" value="PFH49987.1"/>
    <property type="molecule type" value="Genomic_DNA"/>
</dbReference>
<protein>
    <submittedName>
        <fullName evidence="1">Uncharacterized protein</fullName>
    </submittedName>
</protein>
<dbReference type="AlphaFoldDB" id="A0A2A9NNZ0"/>
<dbReference type="Proteomes" id="UP000242287">
    <property type="component" value="Unassembled WGS sequence"/>
</dbReference>
<evidence type="ECO:0000313" key="1">
    <source>
        <dbReference type="EMBL" id="PFH49987.1"/>
    </source>
</evidence>